<dbReference type="InterPro" id="IPR000182">
    <property type="entry name" value="GNAT_dom"/>
</dbReference>
<dbReference type="PROSITE" id="PS51186">
    <property type="entry name" value="GNAT"/>
    <property type="match status" value="1"/>
</dbReference>
<dbReference type="InterPro" id="IPR050832">
    <property type="entry name" value="Bact_Acetyltransf"/>
</dbReference>
<dbReference type="PANTHER" id="PTHR43877">
    <property type="entry name" value="AMINOALKYLPHOSPHONATE N-ACETYLTRANSFERASE-RELATED-RELATED"/>
    <property type="match status" value="1"/>
</dbReference>
<dbReference type="AlphaFoldDB" id="A0A1I5UZ24"/>
<protein>
    <submittedName>
        <fullName evidence="4">Acetyltransferase (GNAT) family protein</fullName>
    </submittedName>
</protein>
<evidence type="ECO:0000313" key="4">
    <source>
        <dbReference type="EMBL" id="SFQ00525.1"/>
    </source>
</evidence>
<dbReference type="Gene3D" id="3.40.630.30">
    <property type="match status" value="1"/>
</dbReference>
<accession>A0A1I5UZ24</accession>
<proteinExistence type="predicted"/>
<dbReference type="OrthoDB" id="9800604at2"/>
<dbReference type="GO" id="GO:0016747">
    <property type="term" value="F:acyltransferase activity, transferring groups other than amino-acyl groups"/>
    <property type="evidence" value="ECO:0007669"/>
    <property type="project" value="InterPro"/>
</dbReference>
<dbReference type="Proteomes" id="UP000199306">
    <property type="component" value="Unassembled WGS sequence"/>
</dbReference>
<dbReference type="SUPFAM" id="SSF55729">
    <property type="entry name" value="Acyl-CoA N-acyltransferases (Nat)"/>
    <property type="match status" value="1"/>
</dbReference>
<keyword evidence="5" id="KW-1185">Reference proteome</keyword>
<gene>
    <name evidence="4" type="ORF">SAMN04515674_108125</name>
</gene>
<dbReference type="CDD" id="cd04301">
    <property type="entry name" value="NAT_SF"/>
    <property type="match status" value="1"/>
</dbReference>
<sequence>MSLSPQIIKVDSNENHLLSQLCNRIYRQHFPYLWDEGGLEWYTQKVYAPEVLKLEIEHPNTDFFFMKMGNEPVGYIKLNYTFGKDPEGMEVERIYFLEEFAGQGLGKKMILFAFDSARSLGKSCIYLKVMDSSANSIAFYQKTGFEIISNFRLDDEFRLMKSELRGMHLMKKTL</sequence>
<name>A0A1I5UZ24_9BACT</name>
<dbReference type="Pfam" id="PF00583">
    <property type="entry name" value="Acetyltransf_1"/>
    <property type="match status" value="1"/>
</dbReference>
<reference evidence="4 5" key="1">
    <citation type="submission" date="2016-10" db="EMBL/GenBank/DDBJ databases">
        <authorList>
            <person name="de Groot N.N."/>
        </authorList>
    </citation>
    <scope>NUCLEOTIDE SEQUENCE [LARGE SCALE GENOMIC DNA]</scope>
    <source>
        <strain evidence="5">E92,LMG 26720,CCM 7988</strain>
    </source>
</reference>
<organism evidence="4 5">
    <name type="scientific">Pseudarcicella hirudinis</name>
    <dbReference type="NCBI Taxonomy" id="1079859"/>
    <lineage>
        <taxon>Bacteria</taxon>
        <taxon>Pseudomonadati</taxon>
        <taxon>Bacteroidota</taxon>
        <taxon>Cytophagia</taxon>
        <taxon>Cytophagales</taxon>
        <taxon>Flectobacillaceae</taxon>
        <taxon>Pseudarcicella</taxon>
    </lineage>
</organism>
<keyword evidence="1 4" id="KW-0808">Transferase</keyword>
<evidence type="ECO:0000259" key="3">
    <source>
        <dbReference type="PROSITE" id="PS51186"/>
    </source>
</evidence>
<dbReference type="InterPro" id="IPR016181">
    <property type="entry name" value="Acyl_CoA_acyltransferase"/>
</dbReference>
<keyword evidence="2" id="KW-0012">Acyltransferase</keyword>
<dbReference type="STRING" id="1079859.SAMN04515674_108125"/>
<dbReference type="EMBL" id="FOXH01000008">
    <property type="protein sequence ID" value="SFQ00525.1"/>
    <property type="molecule type" value="Genomic_DNA"/>
</dbReference>
<evidence type="ECO:0000256" key="2">
    <source>
        <dbReference type="ARBA" id="ARBA00023315"/>
    </source>
</evidence>
<feature type="domain" description="N-acetyltransferase" evidence="3">
    <location>
        <begin position="8"/>
        <end position="174"/>
    </location>
</feature>
<dbReference type="RefSeq" id="WP_092017967.1">
    <property type="nucleotide sequence ID" value="NZ_FOXH01000008.1"/>
</dbReference>
<evidence type="ECO:0000313" key="5">
    <source>
        <dbReference type="Proteomes" id="UP000199306"/>
    </source>
</evidence>
<evidence type="ECO:0000256" key="1">
    <source>
        <dbReference type="ARBA" id="ARBA00022679"/>
    </source>
</evidence>